<protein>
    <recommendedName>
        <fullName evidence="3">Amidoligase enzyme</fullName>
    </recommendedName>
</protein>
<reference evidence="2" key="1">
    <citation type="submission" date="2019-06" db="EMBL/GenBank/DDBJ databases">
        <title>Draft genome sequence of the griseofulvin-producing fungus Xylaria cubensis strain G536.</title>
        <authorList>
            <person name="Mead M.E."/>
            <person name="Raja H.A."/>
            <person name="Steenwyk J.L."/>
            <person name="Knowles S.L."/>
            <person name="Oberlies N.H."/>
            <person name="Rokas A."/>
        </authorList>
    </citation>
    <scope>NUCLEOTIDE SEQUENCE [LARGE SCALE GENOMIC DNA]</scope>
    <source>
        <strain evidence="2">G536</strain>
    </source>
</reference>
<dbReference type="PANTHER" id="PTHR36847">
    <property type="entry name" value="AMIDOLIGASE ENZYME"/>
    <property type="match status" value="1"/>
</dbReference>
<accession>A0A553I5M3</accession>
<dbReference type="EMBL" id="VFLP01000015">
    <property type="protein sequence ID" value="TRX95502.1"/>
    <property type="molecule type" value="Genomic_DNA"/>
</dbReference>
<dbReference type="InterPro" id="IPR022025">
    <property type="entry name" value="Amidoligase_2"/>
</dbReference>
<dbReference type="AlphaFoldDB" id="A0A553I5M3"/>
<comment type="caution">
    <text evidence="1">The sequence shown here is derived from an EMBL/GenBank/DDBJ whole genome shotgun (WGS) entry which is preliminary data.</text>
</comment>
<organism evidence="1 2">
    <name type="scientific">Xylaria flabelliformis</name>
    <dbReference type="NCBI Taxonomy" id="2512241"/>
    <lineage>
        <taxon>Eukaryota</taxon>
        <taxon>Fungi</taxon>
        <taxon>Dikarya</taxon>
        <taxon>Ascomycota</taxon>
        <taxon>Pezizomycotina</taxon>
        <taxon>Sordariomycetes</taxon>
        <taxon>Xylariomycetidae</taxon>
        <taxon>Xylariales</taxon>
        <taxon>Xylariaceae</taxon>
        <taxon>Xylaria</taxon>
    </lineage>
</organism>
<evidence type="ECO:0000313" key="2">
    <source>
        <dbReference type="Proteomes" id="UP000319160"/>
    </source>
</evidence>
<dbReference type="Proteomes" id="UP000319160">
    <property type="component" value="Unassembled WGS sequence"/>
</dbReference>
<evidence type="ECO:0000313" key="1">
    <source>
        <dbReference type="EMBL" id="TRX95502.1"/>
    </source>
</evidence>
<gene>
    <name evidence="1" type="ORF">FHL15_003460</name>
</gene>
<dbReference type="OrthoDB" id="412402at2759"/>
<proteinExistence type="predicted"/>
<dbReference type="STRING" id="2512241.A0A553I5M3"/>
<evidence type="ECO:0008006" key="3">
    <source>
        <dbReference type="Google" id="ProtNLM"/>
    </source>
</evidence>
<dbReference type="PANTHER" id="PTHR36847:SF1">
    <property type="entry name" value="AMIDOLIGASE ENZYME"/>
    <property type="match status" value="1"/>
</dbReference>
<name>A0A553I5M3_9PEZI</name>
<dbReference type="Pfam" id="PF12224">
    <property type="entry name" value="Amidoligase_2"/>
    <property type="match status" value="1"/>
</dbReference>
<sequence length="401" mass="45886">MSYIPKIDQLLAARDDRHGALTYGVELEFLVPSIPSNAQDPDPEINQCVYRSSRDDSEMIKKDVRDQLLEDLQQQLEDIPFRAMDDDDFHPPHDNVVIYDAWRLGGELTISKHDDHKSAEGPYHWTDCELTSAVMNSDEDGQGIEDVCRVLKTIRVHLNKSTAVHVHVGRGDEPFSLLTLKKFATLYWLTEKAIIELHHPSRHNNKHSFRLNNCSLLAHKSQVCLEKEERSSPSGFSDLMTEYVPEAGLSKLRQAQLRRIWACSSIEEVAELMQRSDKVPECRAAGKRGAMGFLRFLPAGKTGGNMQTFEWRQMSGSLDANHINQWVKACIAFTDFCRLSDKTTFKEFVKDVIERGKDYTGIDLLEDLDVDTRVFRQMSDVWSQDPSFCEDHKGRKLFVPK</sequence>
<keyword evidence="2" id="KW-1185">Reference proteome</keyword>